<keyword evidence="1" id="KW-0472">Membrane</keyword>
<reference evidence="3" key="1">
    <citation type="submission" date="2021-06" db="EMBL/GenBank/DDBJ databases">
        <authorList>
            <person name="Hodson N. C."/>
            <person name="Mongue J. A."/>
            <person name="Jaron S. K."/>
        </authorList>
    </citation>
    <scope>NUCLEOTIDE SEQUENCE</scope>
</reference>
<dbReference type="GO" id="GO:0005886">
    <property type="term" value="C:plasma membrane"/>
    <property type="evidence" value="ECO:0007669"/>
    <property type="project" value="TreeGrafter"/>
</dbReference>
<dbReference type="InterPro" id="IPR045034">
    <property type="entry name" value="O-acyltransferase_WSD1-like"/>
</dbReference>
<dbReference type="PANTHER" id="PTHR31650:SF1">
    <property type="entry name" value="WAX ESTER SYNTHASE_DIACYLGLYCEROL ACYLTRANSFERASE 4-RELATED"/>
    <property type="match status" value="1"/>
</dbReference>
<proteinExistence type="predicted"/>
<dbReference type="GO" id="GO:0008374">
    <property type="term" value="F:O-acyltransferase activity"/>
    <property type="evidence" value="ECO:0007669"/>
    <property type="project" value="InterPro"/>
</dbReference>
<dbReference type="AlphaFoldDB" id="A0A8J2P8X5"/>
<feature type="domain" description="O-acyltransferase WSD1 C-terminal" evidence="2">
    <location>
        <begin position="381"/>
        <end position="501"/>
    </location>
</feature>
<dbReference type="Proteomes" id="UP000708208">
    <property type="component" value="Unassembled WGS sequence"/>
</dbReference>
<feature type="transmembrane region" description="Helical" evidence="1">
    <location>
        <begin position="36"/>
        <end position="62"/>
    </location>
</feature>
<gene>
    <name evidence="3" type="ORF">AFUS01_LOCUS19235</name>
</gene>
<comment type="caution">
    <text evidence="3">The sequence shown here is derived from an EMBL/GenBank/DDBJ whole genome shotgun (WGS) entry which is preliminary data.</text>
</comment>
<dbReference type="GO" id="GO:0019432">
    <property type="term" value="P:triglyceride biosynthetic process"/>
    <property type="evidence" value="ECO:0007669"/>
    <property type="project" value="TreeGrafter"/>
</dbReference>
<dbReference type="PANTHER" id="PTHR31650">
    <property type="entry name" value="O-ACYLTRANSFERASE (WSD1-LIKE) FAMILY PROTEIN"/>
    <property type="match status" value="1"/>
</dbReference>
<dbReference type="EMBL" id="CAJVCH010197058">
    <property type="protein sequence ID" value="CAG7730607.1"/>
    <property type="molecule type" value="Genomic_DNA"/>
</dbReference>
<evidence type="ECO:0000313" key="4">
    <source>
        <dbReference type="Proteomes" id="UP000708208"/>
    </source>
</evidence>
<keyword evidence="4" id="KW-1185">Reference proteome</keyword>
<keyword evidence="1" id="KW-0812">Transmembrane</keyword>
<evidence type="ECO:0000256" key="1">
    <source>
        <dbReference type="SAM" id="Phobius"/>
    </source>
</evidence>
<protein>
    <recommendedName>
        <fullName evidence="2">O-acyltransferase WSD1 C-terminal domain-containing protein</fullName>
    </recommendedName>
</protein>
<dbReference type="OrthoDB" id="619536at2759"/>
<evidence type="ECO:0000259" key="2">
    <source>
        <dbReference type="Pfam" id="PF06974"/>
    </source>
</evidence>
<keyword evidence="1" id="KW-1133">Transmembrane helix</keyword>
<dbReference type="InterPro" id="IPR009721">
    <property type="entry name" value="O-acyltransferase_WSD1_C"/>
</dbReference>
<dbReference type="Pfam" id="PF06974">
    <property type="entry name" value="WS_DGAT_C"/>
    <property type="match status" value="1"/>
</dbReference>
<sequence length="535" mass="61499">MAESKSVLAEMFHTFEELWLKTVADMESWYPVRRKITIILLAAWIVLTSPVTLLVILLFSVYKLIVVGLAKMLRPDLSSPVPGPSNILSQDYGMSKSSKFNILTMLVLDGDITISQVRTAFQTRVLNKRMGNGEREYPELCQYWTNYLGYFFWKTEKNFSLQSHVRMYDYRNPQSLERVNEKELKGLIADVLSQPWKDGCSPWEILMLPNYFDSVIDRPQTVLMFRIHHGMGDGQSIMRLTFNDLAQVQPQIPSPSNGPKFTLSEKIFAISTLPFRLFYDMAEMAYESTENVWGKLELGDPHKNRQYHVCLTSQRYPVDMIKAIKNKHNVSFISVVCAAICGGIRRLLLEGNCEVPRRFSCGAAYPLPNHPKTRLLNHAFLLFTKWPFGLESREERLQNIFNSMHKSKFYTGVIISNVIIKVLDVLPNVLQWLITNNSRATIAASFFPGPEKPFQYLDCTPTDILFTVGLPAGKWGIFCTSLSLFGKQRFVINMDKKFFPSEVLFEKLDEYIAQEIFALHNSPEKFKSVKNKKID</sequence>
<accession>A0A8J2P8X5</accession>
<evidence type="ECO:0000313" key="3">
    <source>
        <dbReference type="EMBL" id="CAG7730607.1"/>
    </source>
</evidence>
<organism evidence="3 4">
    <name type="scientific">Allacma fusca</name>
    <dbReference type="NCBI Taxonomy" id="39272"/>
    <lineage>
        <taxon>Eukaryota</taxon>
        <taxon>Metazoa</taxon>
        <taxon>Ecdysozoa</taxon>
        <taxon>Arthropoda</taxon>
        <taxon>Hexapoda</taxon>
        <taxon>Collembola</taxon>
        <taxon>Symphypleona</taxon>
        <taxon>Sminthuridae</taxon>
        <taxon>Allacma</taxon>
    </lineage>
</organism>
<name>A0A8J2P8X5_9HEXA</name>